<dbReference type="Gene3D" id="1.20.1250.20">
    <property type="entry name" value="MFS general substrate transporter like domains"/>
    <property type="match status" value="1"/>
</dbReference>
<feature type="transmembrane region" description="Helical" evidence="6">
    <location>
        <begin position="113"/>
        <end position="136"/>
    </location>
</feature>
<evidence type="ECO:0000313" key="9">
    <source>
        <dbReference type="Proteomes" id="UP001519295"/>
    </source>
</evidence>
<evidence type="ECO:0000256" key="4">
    <source>
        <dbReference type="ARBA" id="ARBA00023136"/>
    </source>
</evidence>
<dbReference type="PROSITE" id="PS50850">
    <property type="entry name" value="MFS"/>
    <property type="match status" value="1"/>
</dbReference>
<feature type="transmembrane region" description="Helical" evidence="6">
    <location>
        <begin position="89"/>
        <end position="107"/>
    </location>
</feature>
<feature type="transmembrane region" description="Helical" evidence="6">
    <location>
        <begin position="359"/>
        <end position="377"/>
    </location>
</feature>
<feature type="compositionally biased region" description="Basic and acidic residues" evidence="5">
    <location>
        <begin position="416"/>
        <end position="430"/>
    </location>
</feature>
<evidence type="ECO:0000256" key="3">
    <source>
        <dbReference type="ARBA" id="ARBA00022989"/>
    </source>
</evidence>
<feature type="transmembrane region" description="Helical" evidence="6">
    <location>
        <begin position="298"/>
        <end position="316"/>
    </location>
</feature>
<organism evidence="8 9">
    <name type="scientific">Pseudonocardia parietis</name>
    <dbReference type="NCBI Taxonomy" id="570936"/>
    <lineage>
        <taxon>Bacteria</taxon>
        <taxon>Bacillati</taxon>
        <taxon>Actinomycetota</taxon>
        <taxon>Actinomycetes</taxon>
        <taxon>Pseudonocardiales</taxon>
        <taxon>Pseudonocardiaceae</taxon>
        <taxon>Pseudonocardia</taxon>
    </lineage>
</organism>
<gene>
    <name evidence="8" type="ORF">JOF36_004154</name>
</gene>
<keyword evidence="9" id="KW-1185">Reference proteome</keyword>
<feature type="transmembrane region" description="Helical" evidence="6">
    <location>
        <begin position="267"/>
        <end position="286"/>
    </location>
</feature>
<feature type="domain" description="Major facilitator superfamily (MFS) profile" evidence="7">
    <location>
        <begin position="22"/>
        <end position="413"/>
    </location>
</feature>
<sequence>MTPTATAAHPAGSPPRHRSPALLLVVTVTATTVALGLATGTGTLLGPLAGEFAVSTGVVSLMFSATLCVMLATGVLTGPLAERHGPRRLALLGAVLVPAGLLVTASADSFAAAGAGFALGVGGGAGCLFVPLLTAVGTAFGRHRGPALVLATAGGGAGVVLAPPASVALVATFGLRPALLALAAGAALVLLVCAALTPPGRGVPPVRTGPPVGTGGAPDERRPAARHLLRERGFRRLYIGSVGLTAAMFVPFVHLPAFAAAYGLGPATGAGLVALSGLTSLAGRLAAAPAVARYGAWVVYRSAAALLAAALGLWLLGGDDQMLLAVFAVVFGIAHGAYVGLSPAVAVQLYGADGLGLRLGVLHTAAAAGGLLGPAAAGLAVDVAGTPTAGVWVAIGLGLTGCAVLTTVRPNLLTAPRKDSHDRQAHDRALRAGHRRPGGQRRRLALRGRAAR</sequence>
<dbReference type="SUPFAM" id="SSF103473">
    <property type="entry name" value="MFS general substrate transporter"/>
    <property type="match status" value="1"/>
</dbReference>
<feature type="transmembrane region" description="Helical" evidence="6">
    <location>
        <begin position="178"/>
        <end position="197"/>
    </location>
</feature>
<feature type="region of interest" description="Disordered" evidence="5">
    <location>
        <begin position="415"/>
        <end position="452"/>
    </location>
</feature>
<proteinExistence type="predicted"/>
<evidence type="ECO:0000313" key="8">
    <source>
        <dbReference type="EMBL" id="MBP2368458.1"/>
    </source>
</evidence>
<dbReference type="InterPro" id="IPR011701">
    <property type="entry name" value="MFS"/>
</dbReference>
<keyword evidence="2 6" id="KW-0812">Transmembrane</keyword>
<evidence type="ECO:0000259" key="7">
    <source>
        <dbReference type="PROSITE" id="PS50850"/>
    </source>
</evidence>
<name>A0ABS4VX01_9PSEU</name>
<dbReference type="InterPro" id="IPR036259">
    <property type="entry name" value="MFS_trans_sf"/>
</dbReference>
<comment type="caution">
    <text evidence="8">The sequence shown here is derived from an EMBL/GenBank/DDBJ whole genome shotgun (WGS) entry which is preliminary data.</text>
</comment>
<keyword evidence="4 6" id="KW-0472">Membrane</keyword>
<dbReference type="Pfam" id="PF07690">
    <property type="entry name" value="MFS_1"/>
    <property type="match status" value="1"/>
</dbReference>
<feature type="compositionally biased region" description="Basic residues" evidence="5">
    <location>
        <begin position="431"/>
        <end position="452"/>
    </location>
</feature>
<dbReference type="PANTHER" id="PTHR11360:SF284">
    <property type="entry name" value="EG:103B4.3 PROTEIN-RELATED"/>
    <property type="match status" value="1"/>
</dbReference>
<dbReference type="Proteomes" id="UP001519295">
    <property type="component" value="Unassembled WGS sequence"/>
</dbReference>
<dbReference type="InterPro" id="IPR020846">
    <property type="entry name" value="MFS_dom"/>
</dbReference>
<dbReference type="EMBL" id="JAGINU010000001">
    <property type="protein sequence ID" value="MBP2368458.1"/>
    <property type="molecule type" value="Genomic_DNA"/>
</dbReference>
<evidence type="ECO:0000256" key="6">
    <source>
        <dbReference type="SAM" id="Phobius"/>
    </source>
</evidence>
<dbReference type="PANTHER" id="PTHR11360">
    <property type="entry name" value="MONOCARBOXYLATE TRANSPORTER"/>
    <property type="match status" value="1"/>
</dbReference>
<feature type="transmembrane region" description="Helical" evidence="6">
    <location>
        <begin position="322"/>
        <end position="347"/>
    </location>
</feature>
<keyword evidence="3 6" id="KW-1133">Transmembrane helix</keyword>
<comment type="subcellular location">
    <subcellularLocation>
        <location evidence="1">Cell membrane</location>
        <topology evidence="1">Multi-pass membrane protein</topology>
    </subcellularLocation>
</comment>
<feature type="transmembrane region" description="Helical" evidence="6">
    <location>
        <begin position="148"/>
        <end position="172"/>
    </location>
</feature>
<protein>
    <submittedName>
        <fullName evidence="8">MFS family permease</fullName>
    </submittedName>
</protein>
<evidence type="ECO:0000256" key="2">
    <source>
        <dbReference type="ARBA" id="ARBA00022692"/>
    </source>
</evidence>
<evidence type="ECO:0000256" key="1">
    <source>
        <dbReference type="ARBA" id="ARBA00004651"/>
    </source>
</evidence>
<evidence type="ECO:0000256" key="5">
    <source>
        <dbReference type="SAM" id="MobiDB-lite"/>
    </source>
</evidence>
<accession>A0ABS4VX01</accession>
<dbReference type="RefSeq" id="WP_210029602.1">
    <property type="nucleotide sequence ID" value="NZ_JAGINU010000001.1"/>
</dbReference>
<feature type="transmembrane region" description="Helical" evidence="6">
    <location>
        <begin position="389"/>
        <end position="408"/>
    </location>
</feature>
<feature type="transmembrane region" description="Helical" evidence="6">
    <location>
        <begin position="21"/>
        <end position="40"/>
    </location>
</feature>
<feature type="transmembrane region" description="Helical" evidence="6">
    <location>
        <begin position="237"/>
        <end position="261"/>
    </location>
</feature>
<feature type="transmembrane region" description="Helical" evidence="6">
    <location>
        <begin position="52"/>
        <end position="77"/>
    </location>
</feature>
<reference evidence="8 9" key="1">
    <citation type="submission" date="2021-03" db="EMBL/GenBank/DDBJ databases">
        <title>Sequencing the genomes of 1000 actinobacteria strains.</title>
        <authorList>
            <person name="Klenk H.-P."/>
        </authorList>
    </citation>
    <scope>NUCLEOTIDE SEQUENCE [LARGE SCALE GENOMIC DNA]</scope>
    <source>
        <strain evidence="8 9">DSM 45256</strain>
    </source>
</reference>
<dbReference type="InterPro" id="IPR050327">
    <property type="entry name" value="Proton-linked_MCT"/>
</dbReference>